<evidence type="ECO:0000313" key="3">
    <source>
        <dbReference type="Proteomes" id="UP001500456"/>
    </source>
</evidence>
<evidence type="ECO:0000313" key="2">
    <source>
        <dbReference type="EMBL" id="GAA3998261.1"/>
    </source>
</evidence>
<dbReference type="RefSeq" id="WP_345564928.1">
    <property type="nucleotide sequence ID" value="NZ_BAAAZX010000010.1"/>
</dbReference>
<feature type="region of interest" description="Disordered" evidence="1">
    <location>
        <begin position="42"/>
        <end position="71"/>
    </location>
</feature>
<reference evidence="3" key="1">
    <citation type="journal article" date="2019" name="Int. J. Syst. Evol. Microbiol.">
        <title>The Global Catalogue of Microorganisms (GCM) 10K type strain sequencing project: providing services to taxonomists for standard genome sequencing and annotation.</title>
        <authorList>
            <consortium name="The Broad Institute Genomics Platform"/>
            <consortium name="The Broad Institute Genome Sequencing Center for Infectious Disease"/>
            <person name="Wu L."/>
            <person name="Ma J."/>
        </authorList>
    </citation>
    <scope>NUCLEOTIDE SEQUENCE [LARGE SCALE GENOMIC DNA]</scope>
    <source>
        <strain evidence="3">JCM 16924</strain>
    </source>
</reference>
<dbReference type="EMBL" id="BAAAZX010000010">
    <property type="protein sequence ID" value="GAA3998261.1"/>
    <property type="molecule type" value="Genomic_DNA"/>
</dbReference>
<keyword evidence="3" id="KW-1185">Reference proteome</keyword>
<sequence>MNAIQTNAEERREVVRATALMKAGGRAGHVLLDAADVIEVPTASARSGRTPRGQRHHRLADTAPQGAHGPA</sequence>
<protein>
    <submittedName>
        <fullName evidence="2">Uncharacterized protein</fullName>
    </submittedName>
</protein>
<proteinExistence type="predicted"/>
<gene>
    <name evidence="2" type="ORF">GCM10022232_39440</name>
</gene>
<dbReference type="Proteomes" id="UP001500456">
    <property type="component" value="Unassembled WGS sequence"/>
</dbReference>
<organism evidence="2 3">
    <name type="scientific">Streptomyces plumbiresistens</name>
    <dbReference type="NCBI Taxonomy" id="511811"/>
    <lineage>
        <taxon>Bacteria</taxon>
        <taxon>Bacillati</taxon>
        <taxon>Actinomycetota</taxon>
        <taxon>Actinomycetes</taxon>
        <taxon>Kitasatosporales</taxon>
        <taxon>Streptomycetaceae</taxon>
        <taxon>Streptomyces</taxon>
    </lineage>
</organism>
<name>A0ABP7RJ56_9ACTN</name>
<comment type="caution">
    <text evidence="2">The sequence shown here is derived from an EMBL/GenBank/DDBJ whole genome shotgun (WGS) entry which is preliminary data.</text>
</comment>
<accession>A0ABP7RJ56</accession>
<evidence type="ECO:0000256" key="1">
    <source>
        <dbReference type="SAM" id="MobiDB-lite"/>
    </source>
</evidence>